<dbReference type="EMBL" id="BARW01016514">
    <property type="protein sequence ID" value="GAI91946.1"/>
    <property type="molecule type" value="Genomic_DNA"/>
</dbReference>
<dbReference type="GO" id="GO:0015074">
    <property type="term" value="P:DNA integration"/>
    <property type="evidence" value="ECO:0007669"/>
    <property type="project" value="InterPro"/>
</dbReference>
<organism evidence="3">
    <name type="scientific">marine sediment metagenome</name>
    <dbReference type="NCBI Taxonomy" id="412755"/>
    <lineage>
        <taxon>unclassified sequences</taxon>
        <taxon>metagenomes</taxon>
        <taxon>ecological metagenomes</taxon>
    </lineage>
</organism>
<comment type="caution">
    <text evidence="3">The sequence shown here is derived from an EMBL/GenBank/DDBJ whole genome shotgun (WGS) entry which is preliminary data.</text>
</comment>
<protein>
    <recommendedName>
        <fullName evidence="4">Tyr recombinase domain-containing protein</fullName>
    </recommendedName>
</protein>
<dbReference type="GO" id="GO:0003677">
    <property type="term" value="F:DNA binding"/>
    <property type="evidence" value="ECO:0007669"/>
    <property type="project" value="InterPro"/>
</dbReference>
<keyword evidence="1" id="KW-0233">DNA recombination</keyword>
<feature type="region of interest" description="Disordered" evidence="2">
    <location>
        <begin position="101"/>
        <end position="127"/>
    </location>
</feature>
<evidence type="ECO:0000256" key="2">
    <source>
        <dbReference type="SAM" id="MobiDB-lite"/>
    </source>
</evidence>
<proteinExistence type="predicted"/>
<dbReference type="GO" id="GO:0006310">
    <property type="term" value="P:DNA recombination"/>
    <property type="evidence" value="ECO:0007669"/>
    <property type="project" value="UniProtKB-KW"/>
</dbReference>
<accession>X1TKS3</accession>
<sequence length="166" mass="19528">GQAKKFLDRVVRLTKIKCKPKGQRVTWKDLRSSMACYLLKEGWTSDEVNSRLGHRPSSTELDKYINFSALDKREPKKKIYESNLRKIEAELENSRELSKLQTSRLEKLQKQGEMAEKKSENQDKKIEELEKQNNVTVKELEDFKTAFRMVWEGKPLKHVKGKTHYS</sequence>
<dbReference type="AlphaFoldDB" id="X1TKS3"/>
<name>X1TKS3_9ZZZZ</name>
<evidence type="ECO:0008006" key="4">
    <source>
        <dbReference type="Google" id="ProtNLM"/>
    </source>
</evidence>
<dbReference type="SUPFAM" id="SSF56349">
    <property type="entry name" value="DNA breaking-rejoining enzymes"/>
    <property type="match status" value="1"/>
</dbReference>
<feature type="non-terminal residue" evidence="3">
    <location>
        <position position="1"/>
    </location>
</feature>
<gene>
    <name evidence="3" type="ORF">S12H4_28744</name>
</gene>
<dbReference type="InterPro" id="IPR013762">
    <property type="entry name" value="Integrase-like_cat_sf"/>
</dbReference>
<dbReference type="InterPro" id="IPR011010">
    <property type="entry name" value="DNA_brk_join_enz"/>
</dbReference>
<dbReference type="Gene3D" id="1.10.443.10">
    <property type="entry name" value="Intergrase catalytic core"/>
    <property type="match status" value="1"/>
</dbReference>
<reference evidence="3" key="1">
    <citation type="journal article" date="2014" name="Front. Microbiol.">
        <title>High frequency of phylogenetically diverse reductive dehalogenase-homologous genes in deep subseafloor sedimentary metagenomes.</title>
        <authorList>
            <person name="Kawai M."/>
            <person name="Futagami T."/>
            <person name="Toyoda A."/>
            <person name="Takaki Y."/>
            <person name="Nishi S."/>
            <person name="Hori S."/>
            <person name="Arai W."/>
            <person name="Tsubouchi T."/>
            <person name="Morono Y."/>
            <person name="Uchiyama I."/>
            <person name="Ito T."/>
            <person name="Fujiyama A."/>
            <person name="Inagaki F."/>
            <person name="Takami H."/>
        </authorList>
    </citation>
    <scope>NUCLEOTIDE SEQUENCE</scope>
    <source>
        <strain evidence="3">Expedition CK06-06</strain>
    </source>
</reference>
<evidence type="ECO:0000256" key="1">
    <source>
        <dbReference type="ARBA" id="ARBA00023172"/>
    </source>
</evidence>
<evidence type="ECO:0000313" key="3">
    <source>
        <dbReference type="EMBL" id="GAI91946.1"/>
    </source>
</evidence>